<dbReference type="AlphaFoldDB" id="A0A841RKM4"/>
<feature type="transmembrane region" description="Helical" evidence="1">
    <location>
        <begin position="31"/>
        <end position="49"/>
    </location>
</feature>
<sequence>MLGGLFTILVSVILPVAVFIYACWKKSYVSFLLGVATFVVSQVTLRMPLLSVLEKNSTSYLFFSATQPILFALFLGVTAALIEEWGRYVTMRFLMKRRNWGHGVIFGLGHGGIEAILLVGIPMINAILMTPYLLTDSLSFISGIERLSAMFLHVGLSLMILQGVVKKQIRYVWIAIILHTIVNASIGVISYYVPTNLSLYIIEGFIVMMGLIMLAYSFVVRRKGSLR</sequence>
<feature type="transmembrane region" description="Helical" evidence="1">
    <location>
        <begin position="199"/>
        <end position="219"/>
    </location>
</feature>
<comment type="caution">
    <text evidence="2">The sequence shown here is derived from an EMBL/GenBank/DDBJ whole genome shotgun (WGS) entry which is preliminary data.</text>
</comment>
<dbReference type="RefSeq" id="WP_184248170.1">
    <property type="nucleotide sequence ID" value="NZ_BAAACU010000042.1"/>
</dbReference>
<dbReference type="EMBL" id="JACHON010000010">
    <property type="protein sequence ID" value="MBB6513271.1"/>
    <property type="molecule type" value="Genomic_DNA"/>
</dbReference>
<dbReference type="PIRSF" id="PIRSF033101">
    <property type="entry name" value="UCP033101"/>
    <property type="match status" value="1"/>
</dbReference>
<protein>
    <submittedName>
        <fullName evidence="2">Putative membrane protein YhfC</fullName>
    </submittedName>
</protein>
<gene>
    <name evidence="2" type="ORF">GGQ92_002078</name>
</gene>
<feature type="transmembrane region" description="Helical" evidence="1">
    <location>
        <begin position="6"/>
        <end position="24"/>
    </location>
</feature>
<keyword evidence="1" id="KW-1133">Transmembrane helix</keyword>
<dbReference type="Pfam" id="PF10086">
    <property type="entry name" value="YhfC"/>
    <property type="match status" value="2"/>
</dbReference>
<proteinExistence type="predicted"/>
<evidence type="ECO:0000256" key="1">
    <source>
        <dbReference type="SAM" id="Phobius"/>
    </source>
</evidence>
<feature type="transmembrane region" description="Helical" evidence="1">
    <location>
        <begin position="61"/>
        <end position="82"/>
    </location>
</feature>
<evidence type="ECO:0000313" key="3">
    <source>
        <dbReference type="Proteomes" id="UP000572212"/>
    </source>
</evidence>
<keyword evidence="1" id="KW-0812">Transmembrane</keyword>
<organism evidence="2 3">
    <name type="scientific">Gracilibacillus halotolerans</name>
    <dbReference type="NCBI Taxonomy" id="74386"/>
    <lineage>
        <taxon>Bacteria</taxon>
        <taxon>Bacillati</taxon>
        <taxon>Bacillota</taxon>
        <taxon>Bacilli</taxon>
        <taxon>Bacillales</taxon>
        <taxon>Bacillaceae</taxon>
        <taxon>Gracilibacillus</taxon>
    </lineage>
</organism>
<dbReference type="Proteomes" id="UP000572212">
    <property type="component" value="Unassembled WGS sequence"/>
</dbReference>
<dbReference type="InterPro" id="IPR011397">
    <property type="entry name" value="YhfC"/>
</dbReference>
<feature type="transmembrane region" description="Helical" evidence="1">
    <location>
        <begin position="172"/>
        <end position="193"/>
    </location>
</feature>
<accession>A0A841RKM4</accession>
<keyword evidence="3" id="KW-1185">Reference proteome</keyword>
<evidence type="ECO:0000313" key="2">
    <source>
        <dbReference type="EMBL" id="MBB6513271.1"/>
    </source>
</evidence>
<keyword evidence="1" id="KW-0472">Membrane</keyword>
<feature type="transmembrane region" description="Helical" evidence="1">
    <location>
        <begin position="103"/>
        <end position="127"/>
    </location>
</feature>
<name>A0A841RKM4_9BACI</name>
<feature type="transmembrane region" description="Helical" evidence="1">
    <location>
        <begin position="147"/>
        <end position="165"/>
    </location>
</feature>
<reference evidence="2 3" key="1">
    <citation type="submission" date="2020-08" db="EMBL/GenBank/DDBJ databases">
        <title>Genomic Encyclopedia of Type Strains, Phase IV (KMG-IV): sequencing the most valuable type-strain genomes for metagenomic binning, comparative biology and taxonomic classification.</title>
        <authorList>
            <person name="Goeker M."/>
        </authorList>
    </citation>
    <scope>NUCLEOTIDE SEQUENCE [LARGE SCALE GENOMIC DNA]</scope>
    <source>
        <strain evidence="2 3">DSM 11805</strain>
    </source>
</reference>